<proteinExistence type="predicted"/>
<dbReference type="InterPro" id="IPR002083">
    <property type="entry name" value="MATH/TRAF_dom"/>
</dbReference>
<dbReference type="InterPro" id="IPR013083">
    <property type="entry name" value="Znf_RING/FYVE/PHD"/>
</dbReference>
<name>A0A2R5L7U0_9ACAR</name>
<evidence type="ECO:0000256" key="4">
    <source>
        <dbReference type="ARBA" id="ARBA00022737"/>
    </source>
</evidence>
<evidence type="ECO:0000256" key="7">
    <source>
        <dbReference type="PROSITE-ProRule" id="PRU00207"/>
    </source>
</evidence>
<keyword evidence="11" id="KW-0675">Receptor</keyword>
<dbReference type="GO" id="GO:0005737">
    <property type="term" value="C:cytoplasm"/>
    <property type="evidence" value="ECO:0007669"/>
    <property type="project" value="UniProtKB-SubCell"/>
</dbReference>
<comment type="subcellular location">
    <subcellularLocation>
        <location evidence="1">Cytoplasm</location>
    </subcellularLocation>
</comment>
<sequence length="494" mass="55898">MPVDFLVKSVEGLPDGLCVPFVDSVSPDLRCSLCSGITERVMSDPEGHIYCPPCVALLTDMDNRFTCSVCNFSVGRGMLMEKREIANTVKGLMVLCPNNCSFRNSLGELKTHFQSCRASQQDLVSCPLCGDMLTKKGVPSHYNHCKKVPASCPFCRCSIEVYHMEQHKLSCDSRPDSCEYCRQSFPTHRDLRQDHLPYCEYRPNPCAYQPLGCDFKGVPSALREHEAQTSHGDLVCKRFYAMDTALKDTKKLFNEEHERLRTSLDELFAKNMTLETTVQDLQKQLEEKSRQSAEMCARFENLLQGVQAQVKKTQEGVGECRQSFQTAMKELALIGPEFKYVWKIQPYRYLQQVTEAAENKYINSTVVSTGSPGYRFMFTCKLTGPYLSVYMKIHSGEDDDLLPWPFAGRIIVTLKSQTDPQMDIDRVINPKVPDIADCFKKPQSCGYNAKFGFTEFARIPLIENVRKGFLVDDCIVLQFSILPSVDPPVEPSAE</sequence>
<dbReference type="EMBL" id="GGLE01001399">
    <property type="protein sequence ID" value="MBY05525.1"/>
    <property type="molecule type" value="Transcribed_RNA"/>
</dbReference>
<evidence type="ECO:0000256" key="2">
    <source>
        <dbReference type="ARBA" id="ARBA00022490"/>
    </source>
</evidence>
<evidence type="ECO:0000256" key="8">
    <source>
        <dbReference type="SAM" id="Coils"/>
    </source>
</evidence>
<dbReference type="PANTHER" id="PTHR10131">
    <property type="entry name" value="TNF RECEPTOR ASSOCIATED FACTOR"/>
    <property type="match status" value="1"/>
</dbReference>
<dbReference type="PROSITE" id="PS50145">
    <property type="entry name" value="ZF_TRAF"/>
    <property type="match status" value="1"/>
</dbReference>
<dbReference type="InterPro" id="IPR001293">
    <property type="entry name" value="Znf_TRAF"/>
</dbReference>
<dbReference type="SUPFAM" id="SSF57850">
    <property type="entry name" value="RING/U-box"/>
    <property type="match status" value="1"/>
</dbReference>
<evidence type="ECO:0000256" key="1">
    <source>
        <dbReference type="ARBA" id="ARBA00004496"/>
    </source>
</evidence>
<accession>A0A2R5L7U0</accession>
<feature type="coiled-coil region" evidence="8">
    <location>
        <begin position="264"/>
        <end position="298"/>
    </location>
</feature>
<evidence type="ECO:0000313" key="11">
    <source>
        <dbReference type="EMBL" id="MBY05525.1"/>
    </source>
</evidence>
<evidence type="ECO:0000259" key="9">
    <source>
        <dbReference type="PROSITE" id="PS50144"/>
    </source>
</evidence>
<keyword evidence="5 7" id="KW-0863">Zinc-finger</keyword>
<dbReference type="AlphaFoldDB" id="A0A2R5L7U0"/>
<evidence type="ECO:0000259" key="10">
    <source>
        <dbReference type="PROSITE" id="PS50145"/>
    </source>
</evidence>
<dbReference type="GO" id="GO:0008270">
    <property type="term" value="F:zinc ion binding"/>
    <property type="evidence" value="ECO:0007669"/>
    <property type="project" value="UniProtKB-KW"/>
</dbReference>
<evidence type="ECO:0000256" key="5">
    <source>
        <dbReference type="ARBA" id="ARBA00022771"/>
    </source>
</evidence>
<keyword evidence="2" id="KW-0963">Cytoplasm</keyword>
<dbReference type="Gene3D" id="3.30.40.10">
    <property type="entry name" value="Zinc/RING finger domain, C3HC4 (zinc finger)"/>
    <property type="match status" value="3"/>
</dbReference>
<keyword evidence="3 7" id="KW-0479">Metal-binding</keyword>
<keyword evidence="8" id="KW-0175">Coiled coil</keyword>
<feature type="domain" description="MATH" evidence="9">
    <location>
        <begin position="337"/>
        <end position="481"/>
    </location>
</feature>
<protein>
    <submittedName>
        <fullName evidence="11">Putative tnf receptor-associated factor 6</fullName>
    </submittedName>
</protein>
<feature type="zinc finger region" description="TRAF-type" evidence="7">
    <location>
        <begin position="140"/>
        <end position="213"/>
    </location>
</feature>
<dbReference type="InterPro" id="IPR008974">
    <property type="entry name" value="TRAF-like"/>
</dbReference>
<dbReference type="Pfam" id="PF22486">
    <property type="entry name" value="MATH_2"/>
    <property type="match status" value="1"/>
</dbReference>
<evidence type="ECO:0000256" key="3">
    <source>
        <dbReference type="ARBA" id="ARBA00022723"/>
    </source>
</evidence>
<dbReference type="PROSITE" id="PS50144">
    <property type="entry name" value="MATH"/>
    <property type="match status" value="1"/>
</dbReference>
<keyword evidence="4" id="KW-0677">Repeat</keyword>
<dbReference type="SUPFAM" id="SSF49599">
    <property type="entry name" value="TRAF domain-like"/>
    <property type="match status" value="2"/>
</dbReference>
<dbReference type="GO" id="GO:0043122">
    <property type="term" value="P:regulation of canonical NF-kappaB signal transduction"/>
    <property type="evidence" value="ECO:0007669"/>
    <property type="project" value="TreeGrafter"/>
</dbReference>
<dbReference type="Gene3D" id="2.60.210.10">
    <property type="entry name" value="Apoptosis, Tumor Necrosis Factor Receptor Associated Protein 2, Chain A"/>
    <property type="match status" value="1"/>
</dbReference>
<organism evidence="11">
    <name type="scientific">Ornithodoros turicata</name>
    <dbReference type="NCBI Taxonomy" id="34597"/>
    <lineage>
        <taxon>Eukaryota</taxon>
        <taxon>Metazoa</taxon>
        <taxon>Ecdysozoa</taxon>
        <taxon>Arthropoda</taxon>
        <taxon>Chelicerata</taxon>
        <taxon>Arachnida</taxon>
        <taxon>Acari</taxon>
        <taxon>Parasitiformes</taxon>
        <taxon>Ixodida</taxon>
        <taxon>Ixodoidea</taxon>
        <taxon>Argasidae</taxon>
        <taxon>Ornithodorinae</taxon>
        <taxon>Ornithodoros</taxon>
    </lineage>
</organism>
<reference evidence="11" key="1">
    <citation type="submission" date="2018-03" db="EMBL/GenBank/DDBJ databases">
        <title>The relapsing fever spirochete Borrelia turicatae persists in the highly oxidative environment of its soft-bodied tick vector.</title>
        <authorList>
            <person name="Bourret T.J."/>
            <person name="Boyle W.K."/>
            <person name="Valenzuela J.G."/>
            <person name="Oliveira F."/>
            <person name="Lopez J.E."/>
        </authorList>
    </citation>
    <scope>NUCLEOTIDE SEQUENCE</scope>
    <source>
        <strain evidence="11">Kansas strain/isolate</strain>
        <tissue evidence="11">Salivary glands</tissue>
    </source>
</reference>
<dbReference type="PANTHER" id="PTHR10131:SF157">
    <property type="entry name" value="RECEPTOR-ASSOCIATED FACTOR, PUTATIVE-RELATED"/>
    <property type="match status" value="1"/>
</dbReference>
<keyword evidence="6 7" id="KW-0862">Zinc</keyword>
<feature type="domain" description="TRAF-type" evidence="10">
    <location>
        <begin position="140"/>
        <end position="213"/>
    </location>
</feature>
<evidence type="ECO:0000256" key="6">
    <source>
        <dbReference type="ARBA" id="ARBA00022833"/>
    </source>
</evidence>